<comment type="caution">
    <text evidence="10">The sequence shown here is derived from an EMBL/GenBank/DDBJ whole genome shotgun (WGS) entry which is preliminary data.</text>
</comment>
<keyword evidence="6 8" id="KW-0406">Ion transport</keyword>
<dbReference type="GO" id="GO:0006357">
    <property type="term" value="P:regulation of transcription by RNA polymerase II"/>
    <property type="evidence" value="ECO:0007669"/>
    <property type="project" value="TreeGrafter"/>
</dbReference>
<sequence length="312" mass="34915">MPIAVHWHRHRRIVDPVSQLFEGKSTIFLFRFHLRPKLDPCRHNLAHRTVLLQPRCALAPNHDRPISRLSDQRHHLCKRRSSAKRGGSQPWTLAAVTLLLDSGHCSSSVNPKVAKVAGAKSAIPGEEAKVRVVELQSASSDNEFFKIGSAAEALVLGQMVLDQDGKMRSKKINQKLSRELLACAIIRHDLSFSFVEYDGIRTWMKYINPDVACISRNTLVCDINRICLKEKEKLKANAQQPKLFVGMILILILAEALALYGLIVGIILSSRAGQSRADEESRRRGCDLHVLSPCFQGNGEMLFLEVCCCAFM</sequence>
<dbReference type="PANTHER" id="PTHR34396:SF24">
    <property type="entry name" value="BED-TYPE DOMAIN-CONTAINING PROTEIN"/>
    <property type="match status" value="1"/>
</dbReference>
<dbReference type="AlphaFoldDB" id="A0A8J5H4V6"/>
<reference evidence="10 11" key="1">
    <citation type="submission" date="2020-08" db="EMBL/GenBank/DDBJ databases">
        <title>Plant Genome Project.</title>
        <authorList>
            <person name="Zhang R.-G."/>
        </authorList>
    </citation>
    <scope>NUCLEOTIDE SEQUENCE [LARGE SCALE GENOMIC DNA]</scope>
    <source>
        <tissue evidence="10">Rhizome</tissue>
    </source>
</reference>
<dbReference type="InterPro" id="IPR053031">
    <property type="entry name" value="Cuticle_assoc_protein"/>
</dbReference>
<evidence type="ECO:0000256" key="4">
    <source>
        <dbReference type="ARBA" id="ARBA00022692"/>
    </source>
</evidence>
<evidence type="ECO:0000256" key="5">
    <source>
        <dbReference type="ARBA" id="ARBA00022989"/>
    </source>
</evidence>
<dbReference type="CDD" id="cd18176">
    <property type="entry name" value="ATP-synt_Vo_c_ATP6C_rpt2"/>
    <property type="match status" value="1"/>
</dbReference>
<comment type="caution">
    <text evidence="8">Lacks conserved residue(s) required for the propagation of feature annotation.</text>
</comment>
<keyword evidence="3 8" id="KW-0813">Transport</keyword>
<evidence type="ECO:0000313" key="10">
    <source>
        <dbReference type="EMBL" id="KAG6520329.1"/>
    </source>
</evidence>
<comment type="subcellular location">
    <subcellularLocation>
        <location evidence="1">Membrane</location>
        <topology evidence="1">Multi-pass membrane protein</topology>
    </subcellularLocation>
</comment>
<accession>A0A8J5H4V6</accession>
<comment type="similarity">
    <text evidence="2 8">Belongs to the V-ATPase proteolipid subunit family.</text>
</comment>
<name>A0A8J5H4V6_ZINOF</name>
<dbReference type="GO" id="GO:0033179">
    <property type="term" value="C:proton-transporting V-type ATPase, V0 domain"/>
    <property type="evidence" value="ECO:0007669"/>
    <property type="project" value="InterPro"/>
</dbReference>
<dbReference type="PRINTS" id="PR00122">
    <property type="entry name" value="VACATPASE"/>
</dbReference>
<comment type="function">
    <text evidence="8">Proton-conducting pore forming subunit of the membrane integral V0 complex of vacuolar ATPase. V-ATPase is responsible for acidifying a variety of intracellular compartments in eukaryotic cells.</text>
</comment>
<dbReference type="Pfam" id="PF00137">
    <property type="entry name" value="ATP-synt_C"/>
    <property type="match status" value="1"/>
</dbReference>
<keyword evidence="7 8" id="KW-0472">Membrane</keyword>
<evidence type="ECO:0000256" key="1">
    <source>
        <dbReference type="ARBA" id="ARBA00004141"/>
    </source>
</evidence>
<dbReference type="InterPro" id="IPR000245">
    <property type="entry name" value="ATPase_proteolipid_csu"/>
</dbReference>
<gene>
    <name evidence="10" type="ORF">ZIOFF_017378</name>
</gene>
<evidence type="ECO:0000259" key="9">
    <source>
        <dbReference type="Pfam" id="PF00137"/>
    </source>
</evidence>
<comment type="subunit">
    <text evidence="8">V-ATPase is a heteromultimeric enzyme composed of a peripheral catalytic V1 complex attached to an integral membrane V0 proton pore complex.</text>
</comment>
<dbReference type="InterPro" id="IPR002379">
    <property type="entry name" value="ATPase_proteolipid_c-like_dom"/>
</dbReference>
<evidence type="ECO:0000256" key="6">
    <source>
        <dbReference type="ARBA" id="ARBA00023065"/>
    </source>
</evidence>
<dbReference type="EMBL" id="JACMSC010000005">
    <property type="protein sequence ID" value="KAG6520329.1"/>
    <property type="molecule type" value="Genomic_DNA"/>
</dbReference>
<dbReference type="Proteomes" id="UP000734854">
    <property type="component" value="Unassembled WGS sequence"/>
</dbReference>
<dbReference type="GO" id="GO:0005634">
    <property type="term" value="C:nucleus"/>
    <property type="evidence" value="ECO:0007669"/>
    <property type="project" value="TreeGrafter"/>
</dbReference>
<dbReference type="SUPFAM" id="SSF81333">
    <property type="entry name" value="F1F0 ATP synthase subunit C"/>
    <property type="match status" value="1"/>
</dbReference>
<dbReference type="GO" id="GO:1990837">
    <property type="term" value="F:sequence-specific double-stranded DNA binding"/>
    <property type="evidence" value="ECO:0007669"/>
    <property type="project" value="TreeGrafter"/>
</dbReference>
<evidence type="ECO:0000313" key="11">
    <source>
        <dbReference type="Proteomes" id="UP000734854"/>
    </source>
</evidence>
<keyword evidence="11" id="KW-1185">Reference proteome</keyword>
<evidence type="ECO:0000256" key="3">
    <source>
        <dbReference type="ARBA" id="ARBA00022448"/>
    </source>
</evidence>
<keyword evidence="4 8" id="KW-0812">Transmembrane</keyword>
<keyword evidence="5 8" id="KW-1133">Transmembrane helix</keyword>
<feature type="transmembrane region" description="Helical" evidence="8">
    <location>
        <begin position="243"/>
        <end position="268"/>
    </location>
</feature>
<organism evidence="10 11">
    <name type="scientific">Zingiber officinale</name>
    <name type="common">Ginger</name>
    <name type="synonym">Amomum zingiber</name>
    <dbReference type="NCBI Taxonomy" id="94328"/>
    <lineage>
        <taxon>Eukaryota</taxon>
        <taxon>Viridiplantae</taxon>
        <taxon>Streptophyta</taxon>
        <taxon>Embryophyta</taxon>
        <taxon>Tracheophyta</taxon>
        <taxon>Spermatophyta</taxon>
        <taxon>Magnoliopsida</taxon>
        <taxon>Liliopsida</taxon>
        <taxon>Zingiberales</taxon>
        <taxon>Zingiberaceae</taxon>
        <taxon>Zingiber</taxon>
    </lineage>
</organism>
<protein>
    <recommendedName>
        <fullName evidence="9">V-ATPase proteolipid subunit C-like domain-containing protein</fullName>
    </recommendedName>
</protein>
<dbReference type="Gene3D" id="1.20.120.610">
    <property type="entry name" value="lithium bound rotor ring of v- atpase"/>
    <property type="match status" value="1"/>
</dbReference>
<dbReference type="InterPro" id="IPR035921">
    <property type="entry name" value="F/V-ATP_Csub_sf"/>
</dbReference>
<evidence type="ECO:0000256" key="2">
    <source>
        <dbReference type="ARBA" id="ARBA00007296"/>
    </source>
</evidence>
<evidence type="ECO:0000256" key="7">
    <source>
        <dbReference type="ARBA" id="ARBA00023136"/>
    </source>
</evidence>
<proteinExistence type="inferred from homology"/>
<dbReference type="PANTHER" id="PTHR34396">
    <property type="entry name" value="OS03G0264950 PROTEIN-RELATED"/>
    <property type="match status" value="1"/>
</dbReference>
<evidence type="ECO:0000256" key="8">
    <source>
        <dbReference type="RuleBase" id="RU363060"/>
    </source>
</evidence>
<feature type="domain" description="V-ATPase proteolipid subunit C-like" evidence="9">
    <location>
        <begin position="236"/>
        <end position="268"/>
    </location>
</feature>
<dbReference type="GO" id="GO:0046961">
    <property type="term" value="F:proton-transporting ATPase activity, rotational mechanism"/>
    <property type="evidence" value="ECO:0007669"/>
    <property type="project" value="InterPro"/>
</dbReference>